<feature type="transmembrane region" description="Helical" evidence="1">
    <location>
        <begin position="21"/>
        <end position="40"/>
    </location>
</feature>
<dbReference type="RefSeq" id="WP_063593789.1">
    <property type="nucleotide sequence ID" value="NZ_CP085395.1"/>
</dbReference>
<comment type="caution">
    <text evidence="2">The sequence shown here is derived from an EMBL/GenBank/DDBJ whole genome shotgun (WGS) entry which is preliminary data.</text>
</comment>
<proteinExistence type="predicted"/>
<protein>
    <submittedName>
        <fullName evidence="2">Uncharacterized protein</fullName>
    </submittedName>
</protein>
<keyword evidence="1" id="KW-1133">Transmembrane helix</keyword>
<evidence type="ECO:0000256" key="1">
    <source>
        <dbReference type="SAM" id="Phobius"/>
    </source>
</evidence>
<evidence type="ECO:0000313" key="2">
    <source>
        <dbReference type="EMBL" id="MDM5284775.1"/>
    </source>
</evidence>
<name>A0AAJ1VCK8_9BACI</name>
<evidence type="ECO:0000313" key="3">
    <source>
        <dbReference type="Proteomes" id="UP001238973"/>
    </source>
</evidence>
<dbReference type="EMBL" id="JAUCFI010000003">
    <property type="protein sequence ID" value="MDM5284775.1"/>
    <property type="molecule type" value="Genomic_DNA"/>
</dbReference>
<reference evidence="2" key="1">
    <citation type="submission" date="2023-06" db="EMBL/GenBank/DDBJ databases">
        <title>Comparative genomics of Bacillaceae isolates and their secondary metabolite potential.</title>
        <authorList>
            <person name="Song L."/>
            <person name="Nielsen L.J."/>
            <person name="Mohite O."/>
            <person name="Xu X."/>
            <person name="Weber T."/>
            <person name="Kovacs A.T."/>
        </authorList>
    </citation>
    <scope>NUCLEOTIDE SEQUENCE</scope>
    <source>
        <strain evidence="2">G1S1</strain>
    </source>
</reference>
<dbReference type="Proteomes" id="UP001238973">
    <property type="component" value="Unassembled WGS sequence"/>
</dbReference>
<dbReference type="AlphaFoldDB" id="A0AAJ1VCK8"/>
<keyword evidence="1" id="KW-0812">Transmembrane</keyword>
<accession>A0AAJ1VCK8</accession>
<gene>
    <name evidence="2" type="ORF">QUF85_15920</name>
</gene>
<organism evidence="2 3">
    <name type="scientific">Peribacillus frigoritolerans</name>
    <dbReference type="NCBI Taxonomy" id="450367"/>
    <lineage>
        <taxon>Bacteria</taxon>
        <taxon>Bacillati</taxon>
        <taxon>Bacillota</taxon>
        <taxon>Bacilli</taxon>
        <taxon>Bacillales</taxon>
        <taxon>Bacillaceae</taxon>
        <taxon>Peribacillus</taxon>
    </lineage>
</organism>
<sequence>MGIVFLLIVDSEGKSKTLDDYAFAYVGVGMVEIVIVIFAPELMMTGQHWLITLVTVVAGSAIL</sequence>
<keyword evidence="1" id="KW-0472">Membrane</keyword>